<reference evidence="2" key="2">
    <citation type="journal article" date="2023" name="IMA Fungus">
        <title>Comparative genomic study of the Penicillium genus elucidates a diverse pangenome and 15 lateral gene transfer events.</title>
        <authorList>
            <person name="Petersen C."/>
            <person name="Sorensen T."/>
            <person name="Nielsen M.R."/>
            <person name="Sondergaard T.E."/>
            <person name="Sorensen J.L."/>
            <person name="Fitzpatrick D.A."/>
            <person name="Frisvad J.C."/>
            <person name="Nielsen K.L."/>
        </authorList>
    </citation>
    <scope>NUCLEOTIDE SEQUENCE</scope>
    <source>
        <strain evidence="2">IBT 30069</strain>
    </source>
</reference>
<keyword evidence="3" id="KW-1185">Reference proteome</keyword>
<protein>
    <submittedName>
        <fullName evidence="2">Uncharacterized protein</fullName>
    </submittedName>
</protein>
<proteinExistence type="predicted"/>
<accession>A0A9W9KS55</accession>
<feature type="compositionally biased region" description="Basic and acidic residues" evidence="1">
    <location>
        <begin position="38"/>
        <end position="49"/>
    </location>
</feature>
<evidence type="ECO:0000313" key="3">
    <source>
        <dbReference type="Proteomes" id="UP001149165"/>
    </source>
</evidence>
<evidence type="ECO:0000256" key="1">
    <source>
        <dbReference type="SAM" id="MobiDB-lite"/>
    </source>
</evidence>
<dbReference type="AlphaFoldDB" id="A0A9W9KS55"/>
<dbReference type="Proteomes" id="UP001149165">
    <property type="component" value="Unassembled WGS sequence"/>
</dbReference>
<reference evidence="2" key="1">
    <citation type="submission" date="2022-11" db="EMBL/GenBank/DDBJ databases">
        <authorList>
            <person name="Petersen C."/>
        </authorList>
    </citation>
    <scope>NUCLEOTIDE SEQUENCE</scope>
    <source>
        <strain evidence="2">IBT 30069</strain>
    </source>
</reference>
<gene>
    <name evidence="2" type="ORF">N7456_000284</name>
</gene>
<feature type="region of interest" description="Disordered" evidence="1">
    <location>
        <begin position="38"/>
        <end position="58"/>
    </location>
</feature>
<evidence type="ECO:0000313" key="2">
    <source>
        <dbReference type="EMBL" id="KAJ5115936.1"/>
    </source>
</evidence>
<sequence>MCIAEAKDSSPAREARIKQGVYILTPSLMVEAIFPSERPEKTVRSEQRSSLDTTSEQRSSLDTTKFLGGLWYKLEDVMRMN</sequence>
<organism evidence="2 3">
    <name type="scientific">Penicillium angulare</name>
    <dbReference type="NCBI Taxonomy" id="116970"/>
    <lineage>
        <taxon>Eukaryota</taxon>
        <taxon>Fungi</taxon>
        <taxon>Dikarya</taxon>
        <taxon>Ascomycota</taxon>
        <taxon>Pezizomycotina</taxon>
        <taxon>Eurotiomycetes</taxon>
        <taxon>Eurotiomycetidae</taxon>
        <taxon>Eurotiales</taxon>
        <taxon>Aspergillaceae</taxon>
        <taxon>Penicillium</taxon>
    </lineage>
</organism>
<name>A0A9W9KS55_9EURO</name>
<comment type="caution">
    <text evidence="2">The sequence shown here is derived from an EMBL/GenBank/DDBJ whole genome shotgun (WGS) entry which is preliminary data.</text>
</comment>
<dbReference type="EMBL" id="JAPQKH010000001">
    <property type="protein sequence ID" value="KAJ5115936.1"/>
    <property type="molecule type" value="Genomic_DNA"/>
</dbReference>